<evidence type="ECO:0000313" key="1">
    <source>
        <dbReference type="EMBL" id="MET8435356.1"/>
    </source>
</evidence>
<dbReference type="Proteomes" id="UP001550044">
    <property type="component" value="Unassembled WGS sequence"/>
</dbReference>
<accession>A0ABV2UBX4</accession>
<keyword evidence="2" id="KW-1185">Reference proteome</keyword>
<gene>
    <name evidence="1" type="ORF">ABZV61_21725</name>
</gene>
<comment type="caution">
    <text evidence="1">The sequence shown here is derived from an EMBL/GenBank/DDBJ whole genome shotgun (WGS) entry which is preliminary data.</text>
</comment>
<protein>
    <submittedName>
        <fullName evidence="1">Uncharacterized protein</fullName>
    </submittedName>
</protein>
<organism evidence="1 2">
    <name type="scientific">Streptomyces sp. 900116325</name>
    <dbReference type="NCBI Taxonomy" id="3154295"/>
    <lineage>
        <taxon>Bacteria</taxon>
        <taxon>Bacillati</taxon>
        <taxon>Actinomycetota</taxon>
        <taxon>Actinomycetes</taxon>
        <taxon>Kitasatosporales</taxon>
        <taxon>Streptomycetaceae</taxon>
        <taxon>Streptomyces</taxon>
    </lineage>
</organism>
<dbReference type="EMBL" id="JBEXIP010000017">
    <property type="protein sequence ID" value="MET8435356.1"/>
    <property type="molecule type" value="Genomic_DNA"/>
</dbReference>
<evidence type="ECO:0000313" key="2">
    <source>
        <dbReference type="Proteomes" id="UP001550044"/>
    </source>
</evidence>
<proteinExistence type="predicted"/>
<dbReference type="RefSeq" id="WP_356710629.1">
    <property type="nucleotide sequence ID" value="NZ_JBEXIP010000017.1"/>
</dbReference>
<reference evidence="1 2" key="1">
    <citation type="submission" date="2024-06" db="EMBL/GenBank/DDBJ databases">
        <title>The Natural Products Discovery Center: Release of the First 8490 Sequenced Strains for Exploring Actinobacteria Biosynthetic Diversity.</title>
        <authorList>
            <person name="Kalkreuter E."/>
            <person name="Kautsar S.A."/>
            <person name="Yang D."/>
            <person name="Bader C.D."/>
            <person name="Teijaro C.N."/>
            <person name="Fluegel L."/>
            <person name="Davis C.M."/>
            <person name="Simpson J.R."/>
            <person name="Lauterbach L."/>
            <person name="Steele A.D."/>
            <person name="Gui C."/>
            <person name="Meng S."/>
            <person name="Li G."/>
            <person name="Viehrig K."/>
            <person name="Ye F."/>
            <person name="Su P."/>
            <person name="Kiefer A.F."/>
            <person name="Nichols A."/>
            <person name="Cepeda A.J."/>
            <person name="Yan W."/>
            <person name="Fan B."/>
            <person name="Jiang Y."/>
            <person name="Adhikari A."/>
            <person name="Zheng C.-J."/>
            <person name="Schuster L."/>
            <person name="Cowan T.M."/>
            <person name="Smanski M.J."/>
            <person name="Chevrette M.G."/>
            <person name="De Carvalho L.P.S."/>
            <person name="Shen B."/>
        </authorList>
    </citation>
    <scope>NUCLEOTIDE SEQUENCE [LARGE SCALE GENOMIC DNA]</scope>
    <source>
        <strain evidence="1 2">NPDC005137</strain>
    </source>
</reference>
<sequence>MGEIEITDRLQKRVRRDFPDAEVAKGVEGALRSASRRLDPDGRGGAGGERLMAALVIYARGDIRRLRDAVKLAHLDWRDLFVCTDLADEDFEQRLDEELSGPT</sequence>
<name>A0ABV2UBX4_9ACTN</name>